<accession>A0AAW5DXV9</accession>
<keyword evidence="3" id="KW-1133">Transmembrane helix</keyword>
<dbReference type="RefSeq" id="WP_240253715.1">
    <property type="nucleotide sequence ID" value="NZ_JAKTTI010000006.1"/>
</dbReference>
<dbReference type="Proteomes" id="UP001431131">
    <property type="component" value="Unassembled WGS sequence"/>
</dbReference>
<sequence>MKSDKGFTFIEMLLTFSVLLVILSFISPFLHVISKNTNVQFNKLEWEVFIQQVKMEIRETNEVKINKNNHSVTFTNHGGQTILYEKYGDKIRRRVDGAGHELLLQKINSVTFHSKNNTIIISVMSNDGDRFETNISSFKQIEVNYVE</sequence>
<comment type="subcellular location">
    <subcellularLocation>
        <location evidence="1">Cell surface</location>
    </subcellularLocation>
</comment>
<reference evidence="4" key="1">
    <citation type="submission" date="2022-02" db="EMBL/GenBank/DDBJ databases">
        <title>Fredinandcohnia quinoae sp. nov. isolated from Chenopodium quinoa seeds.</title>
        <authorList>
            <person name="Saati-Santamaria Z."/>
            <person name="Flores-Felix J.D."/>
            <person name="Igual J.M."/>
            <person name="Velazquez E."/>
            <person name="Garcia-Fraile P."/>
            <person name="Martinez-Molina E."/>
        </authorList>
    </citation>
    <scope>NUCLEOTIDE SEQUENCE</scope>
    <source>
        <strain evidence="4">SECRCQ15</strain>
    </source>
</reference>
<evidence type="ECO:0000256" key="3">
    <source>
        <dbReference type="SAM" id="Phobius"/>
    </source>
</evidence>
<keyword evidence="3" id="KW-0472">Membrane</keyword>
<dbReference type="GO" id="GO:0030420">
    <property type="term" value="P:establishment of competence for transformation"/>
    <property type="evidence" value="ECO:0007669"/>
    <property type="project" value="UniProtKB-KW"/>
</dbReference>
<dbReference type="InterPro" id="IPR016977">
    <property type="entry name" value="ComGF"/>
</dbReference>
<dbReference type="Pfam" id="PF15980">
    <property type="entry name" value="ComGF"/>
    <property type="match status" value="1"/>
</dbReference>
<gene>
    <name evidence="4" type="ORF">MJG50_06205</name>
</gene>
<dbReference type="Pfam" id="PF07963">
    <property type="entry name" value="N_methyl"/>
    <property type="match status" value="1"/>
</dbReference>
<name>A0AAW5DXV9_9BACI</name>
<evidence type="ECO:0000256" key="1">
    <source>
        <dbReference type="ARBA" id="ARBA00004241"/>
    </source>
</evidence>
<dbReference type="GO" id="GO:0009986">
    <property type="term" value="C:cell surface"/>
    <property type="evidence" value="ECO:0007669"/>
    <property type="project" value="UniProtKB-SubCell"/>
</dbReference>
<keyword evidence="5" id="KW-1185">Reference proteome</keyword>
<dbReference type="NCBIfam" id="TIGR02532">
    <property type="entry name" value="IV_pilin_GFxxxE"/>
    <property type="match status" value="1"/>
</dbReference>
<keyword evidence="2" id="KW-0178">Competence</keyword>
<comment type="caution">
    <text evidence="4">The sequence shown here is derived from an EMBL/GenBank/DDBJ whole genome shotgun (WGS) entry which is preliminary data.</text>
</comment>
<protein>
    <submittedName>
        <fullName evidence="4">Prepilin-type N-terminal cleavage/methylation domain-containing protein</fullName>
    </submittedName>
</protein>
<organism evidence="4 5">
    <name type="scientific">Fredinandcohnia quinoae</name>
    <dbReference type="NCBI Taxonomy" id="2918902"/>
    <lineage>
        <taxon>Bacteria</taxon>
        <taxon>Bacillati</taxon>
        <taxon>Bacillota</taxon>
        <taxon>Bacilli</taxon>
        <taxon>Bacillales</taxon>
        <taxon>Bacillaceae</taxon>
        <taxon>Fredinandcohnia</taxon>
    </lineage>
</organism>
<evidence type="ECO:0000313" key="4">
    <source>
        <dbReference type="EMBL" id="MCH1624913.1"/>
    </source>
</evidence>
<evidence type="ECO:0000313" key="5">
    <source>
        <dbReference type="Proteomes" id="UP001431131"/>
    </source>
</evidence>
<dbReference type="AlphaFoldDB" id="A0AAW5DXV9"/>
<feature type="transmembrane region" description="Helical" evidence="3">
    <location>
        <begin position="12"/>
        <end position="33"/>
    </location>
</feature>
<dbReference type="InterPro" id="IPR012902">
    <property type="entry name" value="N_methyl_site"/>
</dbReference>
<proteinExistence type="predicted"/>
<keyword evidence="3" id="KW-0812">Transmembrane</keyword>
<dbReference type="EMBL" id="JAKTTI010000006">
    <property type="protein sequence ID" value="MCH1624913.1"/>
    <property type="molecule type" value="Genomic_DNA"/>
</dbReference>
<evidence type="ECO:0000256" key="2">
    <source>
        <dbReference type="ARBA" id="ARBA00023287"/>
    </source>
</evidence>
<dbReference type="NCBIfam" id="NF041002">
    <property type="entry name" value="pilin_ComGF"/>
    <property type="match status" value="1"/>
</dbReference>